<keyword evidence="13" id="KW-1133">Transmembrane helix</keyword>
<evidence type="ECO:0000313" key="19">
    <source>
        <dbReference type="EMBL" id="MVB11914.1"/>
    </source>
</evidence>
<dbReference type="EMBL" id="CP060286">
    <property type="protein sequence ID" value="QNK41148.1"/>
    <property type="molecule type" value="Genomic_DNA"/>
</dbReference>
<comment type="catalytic activity">
    <reaction evidence="1 18">
        <text>a 1,2-diacyl-sn-glycero-3-phosphate + CTP + H(+) = a CDP-1,2-diacyl-sn-glycerol + diphosphate</text>
        <dbReference type="Rhea" id="RHEA:16229"/>
        <dbReference type="ChEBI" id="CHEBI:15378"/>
        <dbReference type="ChEBI" id="CHEBI:33019"/>
        <dbReference type="ChEBI" id="CHEBI:37563"/>
        <dbReference type="ChEBI" id="CHEBI:58332"/>
        <dbReference type="ChEBI" id="CHEBI:58608"/>
        <dbReference type="EC" id="2.7.7.41"/>
    </reaction>
</comment>
<name>A0A6N8I1D4_9FIRM</name>
<accession>A0A6N8I1D4</accession>
<dbReference type="UniPathway" id="UPA00557">
    <property type="reaction ID" value="UER00614"/>
</dbReference>
<evidence type="ECO:0000256" key="11">
    <source>
        <dbReference type="ARBA" id="ARBA00022692"/>
    </source>
</evidence>
<dbReference type="KEGG" id="cfem:HCR03_02215"/>
<keyword evidence="11 18" id="KW-0812">Transmembrane</keyword>
<dbReference type="Pfam" id="PF01148">
    <property type="entry name" value="CTP_transf_1"/>
    <property type="match status" value="1"/>
</dbReference>
<evidence type="ECO:0000256" key="14">
    <source>
        <dbReference type="ARBA" id="ARBA00023098"/>
    </source>
</evidence>
<evidence type="ECO:0000313" key="21">
    <source>
        <dbReference type="Proteomes" id="UP000469440"/>
    </source>
</evidence>
<evidence type="ECO:0000256" key="9">
    <source>
        <dbReference type="ARBA" id="ARBA00022516"/>
    </source>
</evidence>
<keyword evidence="16" id="KW-0594">Phospholipid biosynthesis</keyword>
<keyword evidence="17" id="KW-1208">Phospholipid metabolism</keyword>
<evidence type="ECO:0000256" key="5">
    <source>
        <dbReference type="ARBA" id="ARBA00010185"/>
    </source>
</evidence>
<comment type="pathway">
    <text evidence="4">Lipid metabolism.</text>
</comment>
<keyword evidence="12 18" id="KW-0548">Nucleotidyltransferase</keyword>
<evidence type="ECO:0000256" key="18">
    <source>
        <dbReference type="RuleBase" id="RU003938"/>
    </source>
</evidence>
<keyword evidence="8" id="KW-1003">Cell membrane</keyword>
<comment type="subcellular location">
    <subcellularLocation>
        <location evidence="2">Cell membrane</location>
        <topology evidence="2">Multi-pass membrane protein</topology>
    </subcellularLocation>
</comment>
<evidence type="ECO:0000256" key="7">
    <source>
        <dbReference type="ARBA" id="ARBA00019373"/>
    </source>
</evidence>
<dbReference type="EC" id="2.7.7.41" evidence="6 18"/>
<keyword evidence="21" id="KW-1185">Reference proteome</keyword>
<evidence type="ECO:0000256" key="8">
    <source>
        <dbReference type="ARBA" id="ARBA00022475"/>
    </source>
</evidence>
<evidence type="ECO:0000256" key="16">
    <source>
        <dbReference type="ARBA" id="ARBA00023209"/>
    </source>
</evidence>
<dbReference type="PANTHER" id="PTHR46382:SF1">
    <property type="entry name" value="PHOSPHATIDATE CYTIDYLYLTRANSFERASE"/>
    <property type="match status" value="1"/>
</dbReference>
<dbReference type="GO" id="GO:0016024">
    <property type="term" value="P:CDP-diacylglycerol biosynthetic process"/>
    <property type="evidence" value="ECO:0007669"/>
    <property type="project" value="UniProtKB-UniPathway"/>
</dbReference>
<reference evidence="20 22" key="2">
    <citation type="submission" date="2020-08" db="EMBL/GenBank/DDBJ databases">
        <title>The isolate Caproiciproducens sp. 7D4C2 produces n-caproate at mildly acidic conditions from hexoses: genome and rBOX comparison with related strains and chain-elongating bacteria.</title>
        <authorList>
            <person name="Esquivel-Elizondo S."/>
            <person name="Bagci C."/>
            <person name="Temovska M."/>
            <person name="Jeon B.S."/>
            <person name="Bessarab I."/>
            <person name="Williams R.B.H."/>
            <person name="Huson D.H."/>
            <person name="Angenent L.T."/>
        </authorList>
    </citation>
    <scope>NUCLEOTIDE SEQUENCE [LARGE SCALE GENOMIC DNA]</scope>
    <source>
        <strain evidence="20 22">7D4C2</strain>
    </source>
</reference>
<dbReference type="GO" id="GO:0004605">
    <property type="term" value="F:phosphatidate cytidylyltransferase activity"/>
    <property type="evidence" value="ECO:0007669"/>
    <property type="project" value="UniProtKB-EC"/>
</dbReference>
<dbReference type="RefSeq" id="WP_066650509.1">
    <property type="nucleotide sequence ID" value="NZ_CP060286.1"/>
</dbReference>
<dbReference type="PROSITE" id="PS01315">
    <property type="entry name" value="CDS"/>
    <property type="match status" value="1"/>
</dbReference>
<evidence type="ECO:0000256" key="17">
    <source>
        <dbReference type="ARBA" id="ARBA00023264"/>
    </source>
</evidence>
<proteinExistence type="inferred from homology"/>
<reference evidence="19 21" key="1">
    <citation type="submission" date="2019-09" db="EMBL/GenBank/DDBJ databases">
        <title>Genome sequence of Clostridium sp. EA1.</title>
        <authorList>
            <person name="Poehlein A."/>
            <person name="Bengelsdorf F.R."/>
            <person name="Daniel R."/>
        </authorList>
    </citation>
    <scope>NUCLEOTIDE SEQUENCE [LARGE SCALE GENOMIC DNA]</scope>
    <source>
        <strain evidence="19 21">EA1</strain>
    </source>
</reference>
<dbReference type="AlphaFoldDB" id="A0A6N8I1D4"/>
<dbReference type="InterPro" id="IPR000374">
    <property type="entry name" value="PC_trans"/>
</dbReference>
<evidence type="ECO:0000256" key="6">
    <source>
        <dbReference type="ARBA" id="ARBA00012487"/>
    </source>
</evidence>
<comment type="pathway">
    <text evidence="3 18">Phospholipid metabolism; CDP-diacylglycerol biosynthesis; CDP-diacylglycerol from sn-glycerol 3-phosphate: step 3/3.</text>
</comment>
<sequence length="274" mass="29746">MRTRVTSALTLIVFLAAIVICNSTLPLALNFAIGLISVLAVNEIITALGLAKNLILLIPSLLFSAVFPFLGTSFWHDAAYFLYTVIIFSALILYHTEITFREVGVIYSMSLLIPSALGTIISLREIGGSHGMFYVIIGIFSAWTADVGAFFAGTFFGKHKLCPNISPHKTVEGAVGGLLLNVAAMLVFGYLFHAIYYAYSVNVSYLPLVLIGVFGTGISILGDLSFSLIKRSCHIKDFSEIIPGHGGILDRFDSVIFEAPFVYILVQLLPIVLN</sequence>
<dbReference type="PANTHER" id="PTHR46382">
    <property type="entry name" value="PHOSPHATIDATE CYTIDYLYLTRANSFERASE"/>
    <property type="match status" value="1"/>
</dbReference>
<protein>
    <recommendedName>
        <fullName evidence="7 18">Phosphatidate cytidylyltransferase</fullName>
        <ecNumber evidence="6 18">2.7.7.41</ecNumber>
    </recommendedName>
</protein>
<evidence type="ECO:0000313" key="22">
    <source>
        <dbReference type="Proteomes" id="UP000515909"/>
    </source>
</evidence>
<dbReference type="OrthoDB" id="9799199at2"/>
<dbReference type="Proteomes" id="UP000515909">
    <property type="component" value="Chromosome"/>
</dbReference>
<keyword evidence="10 18" id="KW-0808">Transferase</keyword>
<evidence type="ECO:0000256" key="1">
    <source>
        <dbReference type="ARBA" id="ARBA00001698"/>
    </source>
</evidence>
<evidence type="ECO:0000256" key="12">
    <source>
        <dbReference type="ARBA" id="ARBA00022695"/>
    </source>
</evidence>
<dbReference type="GO" id="GO:0005886">
    <property type="term" value="C:plasma membrane"/>
    <property type="evidence" value="ECO:0007669"/>
    <property type="project" value="UniProtKB-SubCell"/>
</dbReference>
<evidence type="ECO:0000256" key="4">
    <source>
        <dbReference type="ARBA" id="ARBA00005189"/>
    </source>
</evidence>
<organism evidence="19 21">
    <name type="scientific">Caproicibacter fermentans</name>
    <dbReference type="NCBI Taxonomy" id="2576756"/>
    <lineage>
        <taxon>Bacteria</taxon>
        <taxon>Bacillati</taxon>
        <taxon>Bacillota</taxon>
        <taxon>Clostridia</taxon>
        <taxon>Eubacteriales</taxon>
        <taxon>Acutalibacteraceae</taxon>
        <taxon>Caproicibacter</taxon>
    </lineage>
</organism>
<dbReference type="EMBL" id="VWXL01000077">
    <property type="protein sequence ID" value="MVB11914.1"/>
    <property type="molecule type" value="Genomic_DNA"/>
</dbReference>
<evidence type="ECO:0000256" key="3">
    <source>
        <dbReference type="ARBA" id="ARBA00005119"/>
    </source>
</evidence>
<comment type="similarity">
    <text evidence="5 18">Belongs to the CDS family.</text>
</comment>
<gene>
    <name evidence="19" type="ORF">CAFE_26430</name>
    <name evidence="20" type="ORF">HCR03_02215</name>
</gene>
<dbReference type="Proteomes" id="UP000469440">
    <property type="component" value="Unassembled WGS sequence"/>
</dbReference>
<evidence type="ECO:0000313" key="20">
    <source>
        <dbReference type="EMBL" id="QNK41148.1"/>
    </source>
</evidence>
<accession>A0A7G8TC07</accession>
<keyword evidence="14" id="KW-0443">Lipid metabolism</keyword>
<evidence type="ECO:0000256" key="15">
    <source>
        <dbReference type="ARBA" id="ARBA00023136"/>
    </source>
</evidence>
<evidence type="ECO:0000256" key="2">
    <source>
        <dbReference type="ARBA" id="ARBA00004651"/>
    </source>
</evidence>
<evidence type="ECO:0000256" key="13">
    <source>
        <dbReference type="ARBA" id="ARBA00022989"/>
    </source>
</evidence>
<keyword evidence="9" id="KW-0444">Lipid biosynthesis</keyword>
<keyword evidence="15" id="KW-0472">Membrane</keyword>
<evidence type="ECO:0000256" key="10">
    <source>
        <dbReference type="ARBA" id="ARBA00022679"/>
    </source>
</evidence>